<dbReference type="InterPro" id="IPR007536">
    <property type="entry name" value="16SrRNA_methylTrfase_J"/>
</dbReference>
<comment type="caution">
    <text evidence="1">The sequence shown here is derived from an EMBL/GenBank/DDBJ whole genome shotgun (WGS) entry which is preliminary data.</text>
</comment>
<dbReference type="OrthoDB" id="1653798at2"/>
<dbReference type="Gene3D" id="3.40.50.150">
    <property type="entry name" value="Vaccinia Virus protein VP39"/>
    <property type="match status" value="1"/>
</dbReference>
<accession>A0A369BPF5</accession>
<organism evidence="1 2">
    <name type="scientific">Fontibacillus phaseoli</name>
    <dbReference type="NCBI Taxonomy" id="1416533"/>
    <lineage>
        <taxon>Bacteria</taxon>
        <taxon>Bacillati</taxon>
        <taxon>Bacillota</taxon>
        <taxon>Bacilli</taxon>
        <taxon>Bacillales</taxon>
        <taxon>Paenibacillaceae</taxon>
        <taxon>Fontibacillus</taxon>
    </lineage>
</organism>
<dbReference type="GO" id="GO:0008990">
    <property type="term" value="F:rRNA (guanine-N2-)-methyltransferase activity"/>
    <property type="evidence" value="ECO:0007669"/>
    <property type="project" value="InterPro"/>
</dbReference>
<dbReference type="RefSeq" id="WP_114495370.1">
    <property type="nucleotide sequence ID" value="NZ_QPJW01000001.1"/>
</dbReference>
<dbReference type="InterPro" id="IPR029063">
    <property type="entry name" value="SAM-dependent_MTases_sf"/>
</dbReference>
<dbReference type="PANTHER" id="PTHR36112:SF1">
    <property type="entry name" value="RIBOSOMAL RNA SMALL SUBUNIT METHYLTRANSFERASE J"/>
    <property type="match status" value="1"/>
</dbReference>
<keyword evidence="1" id="KW-0489">Methyltransferase</keyword>
<gene>
    <name evidence="1" type="ORF">DFP94_1011099</name>
</gene>
<reference evidence="1 2" key="1">
    <citation type="submission" date="2018-07" db="EMBL/GenBank/DDBJ databases">
        <title>Genomic Encyclopedia of Type Strains, Phase III (KMG-III): the genomes of soil and plant-associated and newly described type strains.</title>
        <authorList>
            <person name="Whitman W."/>
        </authorList>
    </citation>
    <scope>NUCLEOTIDE SEQUENCE [LARGE SCALE GENOMIC DNA]</scope>
    <source>
        <strain evidence="1 2">CECT 8333</strain>
    </source>
</reference>
<keyword evidence="1" id="KW-0808">Transferase</keyword>
<proteinExistence type="predicted"/>
<keyword evidence="2" id="KW-1185">Reference proteome</keyword>
<evidence type="ECO:0000313" key="1">
    <source>
        <dbReference type="EMBL" id="RCX23500.1"/>
    </source>
</evidence>
<sequence length="259" mass="28556">MIITTGDHAAPDAVRRAVALSVEAGARYIPRNRTSMSKLSSRYEDQDILVILEGGARLFRPGGETMLFHPSMAFVRAKRLLKGETDPMLEAARVEPGDSIIDCTAGLGSDTAVFALGAGPEGSVLALEDSVPLWSLLREGFAYYVSGVKEFDEALRRITAKRAEHLELLRGLPDKSADVVYFDPMFRDPIQESSAISPLRTYANNDPLERETIRQACRVARKSVVLKEKKGSGEFQRLGFTMHSRSHTKIVYGVISLDQ</sequence>
<dbReference type="AlphaFoldDB" id="A0A369BPF5"/>
<name>A0A369BPF5_9BACL</name>
<dbReference type="SUPFAM" id="SSF53335">
    <property type="entry name" value="S-adenosyl-L-methionine-dependent methyltransferases"/>
    <property type="match status" value="1"/>
</dbReference>
<evidence type="ECO:0000313" key="2">
    <source>
        <dbReference type="Proteomes" id="UP000253090"/>
    </source>
</evidence>
<dbReference type="Pfam" id="PF04445">
    <property type="entry name" value="SAM_MT"/>
    <property type="match status" value="1"/>
</dbReference>
<protein>
    <submittedName>
        <fullName evidence="1">Putative SAM-dependent methyltransferase</fullName>
    </submittedName>
</protein>
<dbReference type="EMBL" id="QPJW01000001">
    <property type="protein sequence ID" value="RCX23500.1"/>
    <property type="molecule type" value="Genomic_DNA"/>
</dbReference>
<dbReference type="Proteomes" id="UP000253090">
    <property type="component" value="Unassembled WGS sequence"/>
</dbReference>
<dbReference type="PANTHER" id="PTHR36112">
    <property type="entry name" value="RIBOSOMAL RNA SMALL SUBUNIT METHYLTRANSFERASE J"/>
    <property type="match status" value="1"/>
</dbReference>